<evidence type="ECO:0000256" key="4">
    <source>
        <dbReference type="ARBA" id="ARBA00022771"/>
    </source>
</evidence>
<dbReference type="GeneID" id="70234301"/>
<keyword evidence="4 6" id="KW-0863">Zinc-finger</keyword>
<protein>
    <recommendedName>
        <fullName evidence="8">RING-type domain-containing protein</fullName>
    </recommendedName>
</protein>
<dbReference type="SUPFAM" id="SSF57850">
    <property type="entry name" value="RING/U-box"/>
    <property type="match status" value="1"/>
</dbReference>
<name>A0A9P8PBA0_9ASCO</name>
<comment type="subcellular location">
    <subcellularLocation>
        <location evidence="1">Cytoplasm</location>
    </subcellularLocation>
</comment>
<reference evidence="9" key="1">
    <citation type="journal article" date="2021" name="Open Biol.">
        <title>Shared evolutionary footprints suggest mitochondrial oxidative damage underlies multiple complex I losses in fungi.</title>
        <authorList>
            <person name="Schikora-Tamarit M.A."/>
            <person name="Marcet-Houben M."/>
            <person name="Nosek J."/>
            <person name="Gabaldon T."/>
        </authorList>
    </citation>
    <scope>NUCLEOTIDE SEQUENCE</scope>
    <source>
        <strain evidence="9">CBS6075</strain>
    </source>
</reference>
<dbReference type="InterPro" id="IPR013083">
    <property type="entry name" value="Znf_RING/FYVE/PHD"/>
</dbReference>
<proteinExistence type="predicted"/>
<dbReference type="InterPro" id="IPR039739">
    <property type="entry name" value="MAG2/RNF10"/>
</dbReference>
<feature type="region of interest" description="Disordered" evidence="7">
    <location>
        <begin position="1"/>
        <end position="57"/>
    </location>
</feature>
<keyword evidence="3" id="KW-0479">Metal-binding</keyword>
<dbReference type="EMBL" id="JAEUBE010000158">
    <property type="protein sequence ID" value="KAH3668580.1"/>
    <property type="molecule type" value="Genomic_DNA"/>
</dbReference>
<dbReference type="PROSITE" id="PS00518">
    <property type="entry name" value="ZF_RING_1"/>
    <property type="match status" value="1"/>
</dbReference>
<dbReference type="OrthoDB" id="302966at2759"/>
<dbReference type="GO" id="GO:0008270">
    <property type="term" value="F:zinc ion binding"/>
    <property type="evidence" value="ECO:0007669"/>
    <property type="project" value="UniProtKB-KW"/>
</dbReference>
<feature type="compositionally biased region" description="Basic residues" evidence="7">
    <location>
        <begin position="34"/>
        <end position="47"/>
    </location>
</feature>
<dbReference type="InterPro" id="IPR001841">
    <property type="entry name" value="Znf_RING"/>
</dbReference>
<dbReference type="PROSITE" id="PS50089">
    <property type="entry name" value="ZF_RING_2"/>
    <property type="match status" value="1"/>
</dbReference>
<keyword evidence="10" id="KW-1185">Reference proteome</keyword>
<evidence type="ECO:0000256" key="7">
    <source>
        <dbReference type="SAM" id="MobiDB-lite"/>
    </source>
</evidence>
<dbReference type="InterPro" id="IPR017907">
    <property type="entry name" value="Znf_RING_CS"/>
</dbReference>
<keyword evidence="2" id="KW-0963">Cytoplasm</keyword>
<dbReference type="GO" id="GO:0005737">
    <property type="term" value="C:cytoplasm"/>
    <property type="evidence" value="ECO:0007669"/>
    <property type="project" value="UniProtKB-SubCell"/>
</dbReference>
<feature type="compositionally biased region" description="Basic and acidic residues" evidence="7">
    <location>
        <begin position="48"/>
        <end position="57"/>
    </location>
</feature>
<evidence type="ECO:0000256" key="1">
    <source>
        <dbReference type="ARBA" id="ARBA00004496"/>
    </source>
</evidence>
<reference evidence="9" key="2">
    <citation type="submission" date="2021-01" db="EMBL/GenBank/DDBJ databases">
        <authorList>
            <person name="Schikora-Tamarit M.A."/>
        </authorList>
    </citation>
    <scope>NUCLEOTIDE SEQUENCE</scope>
    <source>
        <strain evidence="9">CBS6075</strain>
    </source>
</reference>
<evidence type="ECO:0000313" key="9">
    <source>
        <dbReference type="EMBL" id="KAH3668580.1"/>
    </source>
</evidence>
<dbReference type="AlphaFoldDB" id="A0A9P8PBA0"/>
<evidence type="ECO:0000313" key="10">
    <source>
        <dbReference type="Proteomes" id="UP000769157"/>
    </source>
</evidence>
<gene>
    <name evidence="9" type="ORF">OGAPHI_002334</name>
</gene>
<dbReference type="PANTHER" id="PTHR12983">
    <property type="entry name" value="RING FINGER 10 FAMILY MEMBER"/>
    <property type="match status" value="1"/>
</dbReference>
<dbReference type="CDD" id="cd16536">
    <property type="entry name" value="RING-HC_RNF10"/>
    <property type="match status" value="1"/>
</dbReference>
<dbReference type="GO" id="GO:0000976">
    <property type="term" value="F:transcription cis-regulatory region binding"/>
    <property type="evidence" value="ECO:0007669"/>
    <property type="project" value="TreeGrafter"/>
</dbReference>
<evidence type="ECO:0000256" key="6">
    <source>
        <dbReference type="PROSITE-ProRule" id="PRU00175"/>
    </source>
</evidence>
<dbReference type="Gene3D" id="3.30.40.10">
    <property type="entry name" value="Zinc/RING finger domain, C3HC4 (zinc finger)"/>
    <property type="match status" value="1"/>
</dbReference>
<evidence type="ECO:0000259" key="8">
    <source>
        <dbReference type="PROSITE" id="PS50089"/>
    </source>
</evidence>
<evidence type="ECO:0000256" key="5">
    <source>
        <dbReference type="ARBA" id="ARBA00022833"/>
    </source>
</evidence>
<dbReference type="SMART" id="SM00184">
    <property type="entry name" value="RING"/>
    <property type="match status" value="1"/>
</dbReference>
<keyword evidence="5" id="KW-0862">Zinc</keyword>
<feature type="domain" description="RING-type" evidence="8">
    <location>
        <begin position="159"/>
        <end position="207"/>
    </location>
</feature>
<dbReference type="GO" id="GO:0045944">
    <property type="term" value="P:positive regulation of transcription by RNA polymerase II"/>
    <property type="evidence" value="ECO:0007669"/>
    <property type="project" value="TreeGrafter"/>
</dbReference>
<dbReference type="InterPro" id="IPR027370">
    <property type="entry name" value="Znf-RING_euk"/>
</dbReference>
<accession>A0A9P8PBA0</accession>
<evidence type="ECO:0000256" key="2">
    <source>
        <dbReference type="ARBA" id="ARBA00022490"/>
    </source>
</evidence>
<comment type="caution">
    <text evidence="9">The sequence shown here is derived from an EMBL/GenBank/DDBJ whole genome shotgun (WGS) entry which is preliminary data.</text>
</comment>
<organism evidence="9 10">
    <name type="scientific">Ogataea philodendri</name>
    <dbReference type="NCBI Taxonomy" id="1378263"/>
    <lineage>
        <taxon>Eukaryota</taxon>
        <taxon>Fungi</taxon>
        <taxon>Dikarya</taxon>
        <taxon>Ascomycota</taxon>
        <taxon>Saccharomycotina</taxon>
        <taxon>Pichiomycetes</taxon>
        <taxon>Pichiales</taxon>
        <taxon>Pichiaceae</taxon>
        <taxon>Ogataea</taxon>
    </lineage>
</organism>
<dbReference type="Pfam" id="PF13445">
    <property type="entry name" value="zf-RING_UBOX"/>
    <property type="match status" value="1"/>
</dbReference>
<dbReference type="PANTHER" id="PTHR12983:SF9">
    <property type="entry name" value="E3 UBIQUITIN-PROTEIN LIGASE RNF10"/>
    <property type="match status" value="1"/>
</dbReference>
<dbReference type="Proteomes" id="UP000769157">
    <property type="component" value="Unassembled WGS sequence"/>
</dbReference>
<evidence type="ECO:0000256" key="3">
    <source>
        <dbReference type="ARBA" id="ARBA00022723"/>
    </source>
</evidence>
<sequence>MKPPSSSPQTRFYEPTPAAAAPVDRSGRVPASLRPHHKDSKKHGSKRQTKENKRPELVDDFHYEKSLGRGKKGIDISHLVDFRLPEHEIHTSSGRRPGSKKHRAQSARLNLTGRKYVNVNYRFIVDCRGDYRPQILDPNLPLDDSSILRVLVNKNDHQCPICLGDEFVAPRMTRCGHIFCYPCLLRLFAAFSTEDDYRGRVKCPLCSDDIKEKHDLLPVLITNIDERFEKPAVGQQVELELMYRPASRVFAQPFKFYLENCEFDGDIPWIPRSSTVENFLHDSRYVKYSRIVQSGPEFASRCFEDELQTLAVHQSQDAELFGDSIHHYELAAIRIKAHKDAMNESFAVSVSTSAPESPESLNLQLDELTIRQHSFQEKEKSFFFYQTAFNSSIKYFLTNLDVQVLRSLYGDYSAFPLVLHPKLENINYEQSPLTEESIGKLKYIGHLPMGTEVGFLELDWTNQLPSIPKEIYARFGKKISERSKVSRNKKLREDRSKAVFEKELERKTLQFYSNENNLRLTDYGYEEASSRMAEATETPPLGNDIEPLDESKYKTTVWGTKILKGEESDHEESDFDAELVIRQAKESSSGKKKKKKIVLNFT</sequence>
<dbReference type="RefSeq" id="XP_046062994.1">
    <property type="nucleotide sequence ID" value="XM_046203193.1"/>
</dbReference>